<gene>
    <name evidence="2" type="ORF">GCM10023092_08540</name>
</gene>
<protein>
    <recommendedName>
        <fullName evidence="1">Lipocalin-like domain-containing protein</fullName>
    </recommendedName>
</protein>
<name>A0ABP8MJ07_9BACT</name>
<feature type="domain" description="Lipocalin-like" evidence="1">
    <location>
        <begin position="30"/>
        <end position="127"/>
    </location>
</feature>
<keyword evidence="3" id="KW-1185">Reference proteome</keyword>
<evidence type="ECO:0000313" key="2">
    <source>
        <dbReference type="EMBL" id="GAA4451237.1"/>
    </source>
</evidence>
<dbReference type="EMBL" id="BAABEZ010000004">
    <property type="protein sequence ID" value="GAA4451237.1"/>
    <property type="molecule type" value="Genomic_DNA"/>
</dbReference>
<reference evidence="3" key="1">
    <citation type="journal article" date="2019" name="Int. J. Syst. Evol. Microbiol.">
        <title>The Global Catalogue of Microorganisms (GCM) 10K type strain sequencing project: providing services to taxonomists for standard genome sequencing and annotation.</title>
        <authorList>
            <consortium name="The Broad Institute Genomics Platform"/>
            <consortium name="The Broad Institute Genome Sequencing Center for Infectious Disease"/>
            <person name="Wu L."/>
            <person name="Ma J."/>
        </authorList>
    </citation>
    <scope>NUCLEOTIDE SEQUENCE [LARGE SCALE GENOMIC DNA]</scope>
    <source>
        <strain evidence="3">JCM 31921</strain>
    </source>
</reference>
<comment type="caution">
    <text evidence="2">The sequence shown here is derived from an EMBL/GenBank/DDBJ whole genome shotgun (WGS) entry which is preliminary data.</text>
</comment>
<dbReference type="Proteomes" id="UP001501410">
    <property type="component" value="Unassembled WGS sequence"/>
</dbReference>
<evidence type="ECO:0000313" key="3">
    <source>
        <dbReference type="Proteomes" id="UP001501410"/>
    </source>
</evidence>
<proteinExistence type="predicted"/>
<dbReference type="InterPro" id="IPR024311">
    <property type="entry name" value="Lipocalin-like"/>
</dbReference>
<dbReference type="RefSeq" id="WP_344823032.1">
    <property type="nucleotide sequence ID" value="NZ_BAABEZ010000004.1"/>
</dbReference>
<evidence type="ECO:0000259" key="1">
    <source>
        <dbReference type="Pfam" id="PF13648"/>
    </source>
</evidence>
<dbReference type="PROSITE" id="PS51257">
    <property type="entry name" value="PROKAR_LIPOPROTEIN"/>
    <property type="match status" value="1"/>
</dbReference>
<dbReference type="Pfam" id="PF13648">
    <property type="entry name" value="Lipocalin_4"/>
    <property type="match status" value="1"/>
</dbReference>
<organism evidence="2 3">
    <name type="scientific">Rurimicrobium arvi</name>
    <dbReference type="NCBI Taxonomy" id="2049916"/>
    <lineage>
        <taxon>Bacteria</taxon>
        <taxon>Pseudomonadati</taxon>
        <taxon>Bacteroidota</taxon>
        <taxon>Chitinophagia</taxon>
        <taxon>Chitinophagales</taxon>
        <taxon>Chitinophagaceae</taxon>
        <taxon>Rurimicrobium</taxon>
    </lineage>
</organism>
<accession>A0ABP8MJ07</accession>
<sequence length="149" mass="15939">MKKILFAVAALALIGSCKKKDPSPTEYLTNGKWKLTSATFLGVDISSDLKDCQKDNLYTFNSNKSITAYEGATKCYDTVADSKTDGNWALTSADKQLTLSGSSIAESFGITGNLTVDVVTLNETTLSVKKDTAFSGFSGTVNMTFSDTQ</sequence>